<dbReference type="Gene3D" id="1.20.1260.10">
    <property type="match status" value="1"/>
</dbReference>
<evidence type="ECO:0000256" key="1">
    <source>
        <dbReference type="SAM" id="MobiDB-lite"/>
    </source>
</evidence>
<feature type="compositionally biased region" description="Low complexity" evidence="1">
    <location>
        <begin position="48"/>
        <end position="64"/>
    </location>
</feature>
<dbReference type="InterPro" id="IPR005183">
    <property type="entry name" value="DUF305_CopM-like"/>
</dbReference>
<dbReference type="Proteomes" id="UP000637628">
    <property type="component" value="Unassembled WGS sequence"/>
</dbReference>
<sequence length="197" mass="20088">MRRTSIALVAAWFATSLATLAATGCGTQHPTSPGPTPAIIPAAPATIPAAPAAGSTPGQPTATADTLGAGPRHNAADVEFVTALIPHHRTGIALAAAAAAKNPQARTLAEAIIVTQQDEVVRMTGWLQTWSASMAASATPATAPADPISALLTHQEEAVTLAQQEQANGTNLTALAFAKQIIESRTAQTAELTTYRK</sequence>
<dbReference type="Pfam" id="PF03713">
    <property type="entry name" value="DUF305"/>
    <property type="match status" value="1"/>
</dbReference>
<feature type="chain" id="PRO_5045158710" description="DUF305 domain-containing protein" evidence="2">
    <location>
        <begin position="22"/>
        <end position="197"/>
    </location>
</feature>
<evidence type="ECO:0000313" key="4">
    <source>
        <dbReference type="EMBL" id="GIE00462.1"/>
    </source>
</evidence>
<keyword evidence="2" id="KW-0732">Signal</keyword>
<evidence type="ECO:0000259" key="3">
    <source>
        <dbReference type="Pfam" id="PF03713"/>
    </source>
</evidence>
<organism evidence="4 5">
    <name type="scientific">Paractinoplanes durhamensis</name>
    <dbReference type="NCBI Taxonomy" id="113563"/>
    <lineage>
        <taxon>Bacteria</taxon>
        <taxon>Bacillati</taxon>
        <taxon>Actinomycetota</taxon>
        <taxon>Actinomycetes</taxon>
        <taxon>Micromonosporales</taxon>
        <taxon>Micromonosporaceae</taxon>
        <taxon>Paractinoplanes</taxon>
    </lineage>
</organism>
<evidence type="ECO:0000313" key="5">
    <source>
        <dbReference type="Proteomes" id="UP000637628"/>
    </source>
</evidence>
<feature type="domain" description="DUF305" evidence="3">
    <location>
        <begin position="77"/>
        <end position="138"/>
    </location>
</feature>
<evidence type="ECO:0000256" key="2">
    <source>
        <dbReference type="SAM" id="SignalP"/>
    </source>
</evidence>
<comment type="caution">
    <text evidence="4">The sequence shown here is derived from an EMBL/GenBank/DDBJ whole genome shotgun (WGS) entry which is preliminary data.</text>
</comment>
<gene>
    <name evidence="4" type="ORF">Adu01nite_18120</name>
</gene>
<name>A0ABQ3YS98_9ACTN</name>
<keyword evidence="5" id="KW-1185">Reference proteome</keyword>
<dbReference type="PROSITE" id="PS51257">
    <property type="entry name" value="PROKAR_LIPOPROTEIN"/>
    <property type="match status" value="1"/>
</dbReference>
<reference evidence="4 5" key="1">
    <citation type="submission" date="2021-01" db="EMBL/GenBank/DDBJ databases">
        <title>Whole genome shotgun sequence of Actinoplanes durhamensis NBRC 14914.</title>
        <authorList>
            <person name="Komaki H."/>
            <person name="Tamura T."/>
        </authorList>
    </citation>
    <scope>NUCLEOTIDE SEQUENCE [LARGE SCALE GENOMIC DNA]</scope>
    <source>
        <strain evidence="4 5">NBRC 14914</strain>
    </source>
</reference>
<feature type="region of interest" description="Disordered" evidence="1">
    <location>
        <begin position="48"/>
        <end position="71"/>
    </location>
</feature>
<dbReference type="EMBL" id="BOML01000015">
    <property type="protein sequence ID" value="GIE00462.1"/>
    <property type="molecule type" value="Genomic_DNA"/>
</dbReference>
<protein>
    <recommendedName>
        <fullName evidence="3">DUF305 domain-containing protein</fullName>
    </recommendedName>
</protein>
<proteinExistence type="predicted"/>
<feature type="signal peptide" evidence="2">
    <location>
        <begin position="1"/>
        <end position="21"/>
    </location>
</feature>
<accession>A0ABQ3YS98</accession>
<dbReference type="InterPro" id="IPR012347">
    <property type="entry name" value="Ferritin-like"/>
</dbReference>
<dbReference type="PANTHER" id="PTHR36933">
    <property type="entry name" value="SLL0788 PROTEIN"/>
    <property type="match status" value="1"/>
</dbReference>
<dbReference type="RefSeq" id="WP_203726105.1">
    <property type="nucleotide sequence ID" value="NZ_BAAATX010000065.1"/>
</dbReference>
<dbReference type="PANTHER" id="PTHR36933:SF1">
    <property type="entry name" value="SLL0788 PROTEIN"/>
    <property type="match status" value="1"/>
</dbReference>